<dbReference type="GO" id="GO:0004252">
    <property type="term" value="F:serine-type endopeptidase activity"/>
    <property type="evidence" value="ECO:0007669"/>
    <property type="project" value="InterPro"/>
</dbReference>
<dbReference type="GO" id="GO:0006508">
    <property type="term" value="P:proteolysis"/>
    <property type="evidence" value="ECO:0007669"/>
    <property type="project" value="UniProtKB-KW"/>
</dbReference>
<keyword evidence="8" id="KW-1015">Disulfide bond</keyword>
<dbReference type="PIRSF" id="PIRSF018455">
    <property type="entry name" value="MepA"/>
    <property type="match status" value="1"/>
</dbReference>
<evidence type="ECO:0000256" key="8">
    <source>
        <dbReference type="PIRSR" id="PIRSR018455-2"/>
    </source>
</evidence>
<feature type="disulfide bond" evidence="8">
    <location>
        <begin position="231"/>
        <end position="238"/>
    </location>
</feature>
<name>F2J3L2_POLGS</name>
<dbReference type="GO" id="GO:0046872">
    <property type="term" value="F:metal ion binding"/>
    <property type="evidence" value="ECO:0007669"/>
    <property type="project" value="UniProtKB-KW"/>
</dbReference>
<keyword evidence="4" id="KW-0574">Periplasm</keyword>
<dbReference type="EMBL" id="CP002568">
    <property type="protein sequence ID" value="ADZ72148.1"/>
    <property type="molecule type" value="Genomic_DNA"/>
</dbReference>
<feature type="disulfide bond" evidence="8">
    <location>
        <begin position="202"/>
        <end position="250"/>
    </location>
</feature>
<keyword evidence="9" id="KW-0472">Membrane</keyword>
<organism evidence="9 10">
    <name type="scientific">Polymorphum gilvum (strain LMG 25793 / CGMCC 1.9160 / SL003B-26A1)</name>
    <dbReference type="NCBI Taxonomy" id="991905"/>
    <lineage>
        <taxon>Bacteria</taxon>
        <taxon>Pseudomonadati</taxon>
        <taxon>Pseudomonadota</taxon>
        <taxon>Alphaproteobacteria</taxon>
        <taxon>Rhodobacterales</taxon>
        <taxon>Paracoccaceae</taxon>
        <taxon>Polymorphum</taxon>
    </lineage>
</organism>
<dbReference type="InterPro" id="IPR009045">
    <property type="entry name" value="Zn_M74/Hedgehog-like"/>
</dbReference>
<dbReference type="InterPro" id="IPR005073">
    <property type="entry name" value="Peptidase_M74"/>
</dbReference>
<evidence type="ECO:0000256" key="3">
    <source>
        <dbReference type="ARBA" id="ARBA00022729"/>
    </source>
</evidence>
<evidence type="ECO:0000256" key="1">
    <source>
        <dbReference type="ARBA" id="ARBA00022670"/>
    </source>
</evidence>
<protein>
    <submittedName>
        <fullName evidence="9">Putative murein endopeptidase transmembrane protein</fullName>
    </submittedName>
</protein>
<dbReference type="AlphaFoldDB" id="F2J3L2"/>
<dbReference type="STRING" id="991905.SL003B_3727"/>
<dbReference type="PATRIC" id="fig|991905.3.peg.3844"/>
<dbReference type="Proteomes" id="UP000008130">
    <property type="component" value="Chromosome"/>
</dbReference>
<dbReference type="RefSeq" id="WP_013654457.1">
    <property type="nucleotide sequence ID" value="NC_015259.1"/>
</dbReference>
<keyword evidence="6" id="KW-0862">Zinc</keyword>
<dbReference type="HOGENOM" id="CLU_052496_0_2_5"/>
<dbReference type="SUPFAM" id="SSF55166">
    <property type="entry name" value="Hedgehog/DD-peptidase"/>
    <property type="match status" value="1"/>
</dbReference>
<keyword evidence="5" id="KW-0378">Hydrolase</keyword>
<evidence type="ECO:0000256" key="7">
    <source>
        <dbReference type="ARBA" id="ARBA00023049"/>
    </source>
</evidence>
<proteinExistence type="predicted"/>
<accession>F2J3L2</accession>
<keyword evidence="3" id="KW-0732">Signal</keyword>
<evidence type="ECO:0000256" key="2">
    <source>
        <dbReference type="ARBA" id="ARBA00022723"/>
    </source>
</evidence>
<dbReference type="GO" id="GO:0030288">
    <property type="term" value="C:outer membrane-bounded periplasmic space"/>
    <property type="evidence" value="ECO:0007669"/>
    <property type="project" value="InterPro"/>
</dbReference>
<dbReference type="Pfam" id="PF03411">
    <property type="entry name" value="Peptidase_M74"/>
    <property type="match status" value="1"/>
</dbReference>
<dbReference type="Gene3D" id="3.30.1380.10">
    <property type="match status" value="1"/>
</dbReference>
<keyword evidence="7" id="KW-0482">Metalloprotease</keyword>
<evidence type="ECO:0000313" key="10">
    <source>
        <dbReference type="Proteomes" id="UP000008130"/>
    </source>
</evidence>
<evidence type="ECO:0000313" key="9">
    <source>
        <dbReference type="EMBL" id="ADZ72148.1"/>
    </source>
</evidence>
<keyword evidence="2" id="KW-0479">Metal-binding</keyword>
<dbReference type="eggNOG" id="COG3770">
    <property type="taxonomic scope" value="Bacteria"/>
</dbReference>
<dbReference type="NCBIfam" id="NF006947">
    <property type="entry name" value="PRK09429.1"/>
    <property type="match status" value="1"/>
</dbReference>
<sequence length="299" mass="32669">MPAAVPRAEVKPLTKQANLVLRGDTPARDYFGAAATPAPLAARAIGSYAKGCLAGAAALPVDGPSWQVMRLSRNRNWGHPELIRFLERLAADAPALGWRGLLVGDLAQPRGGPMTSGHSSHQIGLDADIWLTPMPDRRLSSREREEISAISMLKGPLDIAGADRRVDRKKWTDGHARLIRKAAQAPEVARIFVNPTIKKALCDFETGDRAWLRKVRPWWGHDYHFHVRISCPPGSVGCSDQDAPPPGDGCGSELAWWLSDEPWVPKKPKDPNDKEPVVKKRPLALAALPKACEQVLLAD</sequence>
<evidence type="ECO:0000256" key="4">
    <source>
        <dbReference type="ARBA" id="ARBA00022764"/>
    </source>
</evidence>
<gene>
    <name evidence="9" type="primary">mepA</name>
    <name evidence="9" type="ordered locus">SL003B_3727</name>
</gene>
<dbReference type="GO" id="GO:0008237">
    <property type="term" value="F:metallopeptidase activity"/>
    <property type="evidence" value="ECO:0007669"/>
    <property type="project" value="UniProtKB-KW"/>
</dbReference>
<evidence type="ECO:0000256" key="6">
    <source>
        <dbReference type="ARBA" id="ARBA00022833"/>
    </source>
</evidence>
<reference evidence="9 10" key="1">
    <citation type="journal article" date="2011" name="J. Bacteriol.">
        <title>Complete genome sequence of Polymorphum gilvum SL003B-26A1T, a crude oil-degrading bacterium from oil-polluted saline soil.</title>
        <authorList>
            <person name="Li S.G."/>
            <person name="Tang Y.Q."/>
            <person name="Nie Y."/>
            <person name="Cai M."/>
            <person name="Wu X.L."/>
        </authorList>
    </citation>
    <scope>NUCLEOTIDE SEQUENCE [LARGE SCALE GENOMIC DNA]</scope>
    <source>
        <strain evidence="10">LMG 25793 / CGMCC 1.9160 / SL003B-26A1</strain>
    </source>
</reference>
<dbReference type="KEGG" id="pgv:SL003B_3727"/>
<keyword evidence="10" id="KW-1185">Reference proteome</keyword>
<keyword evidence="1" id="KW-0645">Protease</keyword>
<evidence type="ECO:0000256" key="5">
    <source>
        <dbReference type="ARBA" id="ARBA00022801"/>
    </source>
</evidence>
<keyword evidence="9" id="KW-0812">Transmembrane</keyword>